<comment type="caution">
    <text evidence="1">The sequence shown here is derived from an EMBL/GenBank/DDBJ whole genome shotgun (WGS) entry which is preliminary data.</text>
</comment>
<dbReference type="EMBL" id="JANPWB010000013">
    <property type="protein sequence ID" value="KAJ1111087.1"/>
    <property type="molecule type" value="Genomic_DNA"/>
</dbReference>
<proteinExistence type="predicted"/>
<name>A0AAV7N4Z4_PLEWA</name>
<protein>
    <submittedName>
        <fullName evidence="1">Uncharacterized protein</fullName>
    </submittedName>
</protein>
<evidence type="ECO:0000313" key="2">
    <source>
        <dbReference type="Proteomes" id="UP001066276"/>
    </source>
</evidence>
<organism evidence="1 2">
    <name type="scientific">Pleurodeles waltl</name>
    <name type="common">Iberian ribbed newt</name>
    <dbReference type="NCBI Taxonomy" id="8319"/>
    <lineage>
        <taxon>Eukaryota</taxon>
        <taxon>Metazoa</taxon>
        <taxon>Chordata</taxon>
        <taxon>Craniata</taxon>
        <taxon>Vertebrata</taxon>
        <taxon>Euteleostomi</taxon>
        <taxon>Amphibia</taxon>
        <taxon>Batrachia</taxon>
        <taxon>Caudata</taxon>
        <taxon>Salamandroidea</taxon>
        <taxon>Salamandridae</taxon>
        <taxon>Pleurodelinae</taxon>
        <taxon>Pleurodeles</taxon>
    </lineage>
</organism>
<evidence type="ECO:0000313" key="1">
    <source>
        <dbReference type="EMBL" id="KAJ1111087.1"/>
    </source>
</evidence>
<accession>A0AAV7N4Z4</accession>
<sequence length="164" mass="18874">MDRCMLAEPEVTFWVEYTDWCMLAEAGATAWAEDIGWCMLVELEISGWAKAMGWYMPADPEVTAWVEDMVHYFLHVVFPPLYNQIIVIFLLIKIIKTPTTINNDGTKKKKRKVREISTAMVKAKPDRRHRLYSIRVTASFPIKRPEGPVLCRALPACPDNETVE</sequence>
<dbReference type="AlphaFoldDB" id="A0AAV7N4Z4"/>
<dbReference type="Proteomes" id="UP001066276">
    <property type="component" value="Chromosome 9"/>
</dbReference>
<keyword evidence="2" id="KW-1185">Reference proteome</keyword>
<reference evidence="1" key="1">
    <citation type="journal article" date="2022" name="bioRxiv">
        <title>Sequencing and chromosome-scale assembly of the giantPleurodeles waltlgenome.</title>
        <authorList>
            <person name="Brown T."/>
            <person name="Elewa A."/>
            <person name="Iarovenko S."/>
            <person name="Subramanian E."/>
            <person name="Araus A.J."/>
            <person name="Petzold A."/>
            <person name="Susuki M."/>
            <person name="Suzuki K.-i.T."/>
            <person name="Hayashi T."/>
            <person name="Toyoda A."/>
            <person name="Oliveira C."/>
            <person name="Osipova E."/>
            <person name="Leigh N.D."/>
            <person name="Simon A."/>
            <person name="Yun M.H."/>
        </authorList>
    </citation>
    <scope>NUCLEOTIDE SEQUENCE</scope>
    <source>
        <strain evidence="1">20211129_DDA</strain>
        <tissue evidence="1">Liver</tissue>
    </source>
</reference>
<gene>
    <name evidence="1" type="ORF">NDU88_008425</name>
</gene>